<protein>
    <submittedName>
        <fullName evidence="1">Uncharacterized protein</fullName>
    </submittedName>
</protein>
<dbReference type="Proteomes" id="UP001341840">
    <property type="component" value="Unassembled WGS sequence"/>
</dbReference>
<dbReference type="EMBL" id="JASCZI010091419">
    <property type="protein sequence ID" value="MED6150251.1"/>
    <property type="molecule type" value="Genomic_DNA"/>
</dbReference>
<proteinExistence type="predicted"/>
<gene>
    <name evidence="1" type="ORF">PIB30_070608</name>
</gene>
<keyword evidence="2" id="KW-1185">Reference proteome</keyword>
<sequence length="104" mass="11750">MLPNAFPSDTKVNPKGECKAITLRNGKVLQESKQEELNKEVVKSTPTKLTKEDQDNKAATYFGNCKSTFPLPKHWETNAPLCQVHEGLDLQEEELERGGNYSTW</sequence>
<comment type="caution">
    <text evidence="1">The sequence shown here is derived from an EMBL/GenBank/DDBJ whole genome shotgun (WGS) entry which is preliminary data.</text>
</comment>
<accession>A0ABU6TQ38</accession>
<organism evidence="1 2">
    <name type="scientific">Stylosanthes scabra</name>
    <dbReference type="NCBI Taxonomy" id="79078"/>
    <lineage>
        <taxon>Eukaryota</taxon>
        <taxon>Viridiplantae</taxon>
        <taxon>Streptophyta</taxon>
        <taxon>Embryophyta</taxon>
        <taxon>Tracheophyta</taxon>
        <taxon>Spermatophyta</taxon>
        <taxon>Magnoliopsida</taxon>
        <taxon>eudicotyledons</taxon>
        <taxon>Gunneridae</taxon>
        <taxon>Pentapetalae</taxon>
        <taxon>rosids</taxon>
        <taxon>fabids</taxon>
        <taxon>Fabales</taxon>
        <taxon>Fabaceae</taxon>
        <taxon>Papilionoideae</taxon>
        <taxon>50 kb inversion clade</taxon>
        <taxon>dalbergioids sensu lato</taxon>
        <taxon>Dalbergieae</taxon>
        <taxon>Pterocarpus clade</taxon>
        <taxon>Stylosanthes</taxon>
    </lineage>
</organism>
<evidence type="ECO:0000313" key="1">
    <source>
        <dbReference type="EMBL" id="MED6150251.1"/>
    </source>
</evidence>
<evidence type="ECO:0000313" key="2">
    <source>
        <dbReference type="Proteomes" id="UP001341840"/>
    </source>
</evidence>
<name>A0ABU6TQ38_9FABA</name>
<reference evidence="1 2" key="1">
    <citation type="journal article" date="2023" name="Plants (Basel)">
        <title>Bridging the Gap: Combining Genomics and Transcriptomics Approaches to Understand Stylosanthes scabra, an Orphan Legume from the Brazilian Caatinga.</title>
        <authorList>
            <person name="Ferreira-Neto J.R.C."/>
            <person name="da Silva M.D."/>
            <person name="Binneck E."/>
            <person name="de Melo N.F."/>
            <person name="da Silva R.H."/>
            <person name="de Melo A.L.T.M."/>
            <person name="Pandolfi V."/>
            <person name="Bustamante F.O."/>
            <person name="Brasileiro-Vidal A.C."/>
            <person name="Benko-Iseppon A.M."/>
        </authorList>
    </citation>
    <scope>NUCLEOTIDE SEQUENCE [LARGE SCALE GENOMIC DNA]</scope>
    <source>
        <tissue evidence="1">Leaves</tissue>
    </source>
</reference>